<organism evidence="2 3">
    <name type="scientific">Nocardia callitridis</name>
    <dbReference type="NCBI Taxonomy" id="648753"/>
    <lineage>
        <taxon>Bacteria</taxon>
        <taxon>Bacillati</taxon>
        <taxon>Actinomycetota</taxon>
        <taxon>Actinomycetes</taxon>
        <taxon>Mycobacteriales</taxon>
        <taxon>Nocardiaceae</taxon>
        <taxon>Nocardia</taxon>
    </lineage>
</organism>
<evidence type="ECO:0000313" key="2">
    <source>
        <dbReference type="EMBL" id="GAA5045701.1"/>
    </source>
</evidence>
<feature type="compositionally biased region" description="Acidic residues" evidence="1">
    <location>
        <begin position="85"/>
        <end position="97"/>
    </location>
</feature>
<proteinExistence type="predicted"/>
<evidence type="ECO:0000313" key="3">
    <source>
        <dbReference type="Proteomes" id="UP001500603"/>
    </source>
</evidence>
<comment type="caution">
    <text evidence="2">The sequence shown here is derived from an EMBL/GenBank/DDBJ whole genome shotgun (WGS) entry which is preliminary data.</text>
</comment>
<feature type="region of interest" description="Disordered" evidence="1">
    <location>
        <begin position="78"/>
        <end position="97"/>
    </location>
</feature>
<dbReference type="Proteomes" id="UP001500603">
    <property type="component" value="Unassembled WGS sequence"/>
</dbReference>
<sequence>MNDKDNGPWITLTQCGGGGFDADGALVQVLCVSRFCLKWVPLIEGRIAPHTTAVSGAGRCPWIGTRVVDDRADSDSRLYYTEPVGDSDDPYDTTDLP</sequence>
<accession>A0ABP9JVG3</accession>
<keyword evidence="3" id="KW-1185">Reference proteome</keyword>
<gene>
    <name evidence="2" type="ORF">GCM10023318_10360</name>
</gene>
<dbReference type="EMBL" id="BAABJM010000001">
    <property type="protein sequence ID" value="GAA5045701.1"/>
    <property type="molecule type" value="Genomic_DNA"/>
</dbReference>
<name>A0ABP9JVG3_9NOCA</name>
<dbReference type="RefSeq" id="WP_345493860.1">
    <property type="nucleotide sequence ID" value="NZ_BAABJM010000001.1"/>
</dbReference>
<protein>
    <submittedName>
        <fullName evidence="2">Uncharacterized protein</fullName>
    </submittedName>
</protein>
<evidence type="ECO:0000256" key="1">
    <source>
        <dbReference type="SAM" id="MobiDB-lite"/>
    </source>
</evidence>
<reference evidence="3" key="1">
    <citation type="journal article" date="2019" name="Int. J. Syst. Evol. Microbiol.">
        <title>The Global Catalogue of Microorganisms (GCM) 10K type strain sequencing project: providing services to taxonomists for standard genome sequencing and annotation.</title>
        <authorList>
            <consortium name="The Broad Institute Genomics Platform"/>
            <consortium name="The Broad Institute Genome Sequencing Center for Infectious Disease"/>
            <person name="Wu L."/>
            <person name="Ma J."/>
        </authorList>
    </citation>
    <scope>NUCLEOTIDE SEQUENCE [LARGE SCALE GENOMIC DNA]</scope>
    <source>
        <strain evidence="3">JCM 18298</strain>
    </source>
</reference>